<sequence>MRMKRREFLKAVSIALGGASAVSASNGSIPRRVLGKTGVEVSAIAMGGIVVMNMPQKDADAMVRWAYDNGVTYFDVAPTYGDAEERLGPALKGLRDKVFLACKTEKRDKQGAAEALRQSLKRLQTDHFDLYQLHALRTKDDVEQALGPNGAMEAILEAKEKGLIKFVGFSAHSEEAALMALERYPFDTVMLPINFASLLKNGFGRKVLEKAKETGAAVIAIKAMAKTYWSGERKVQKCWYEPLMERHQAQLALRFTLSQEPVVVAVPPGDEGLFQMAVEIAKSYRPLEKEEREELERLASPLTPLFPLRD</sequence>
<evidence type="ECO:0000313" key="3">
    <source>
        <dbReference type="EMBL" id="MCS3920579.1"/>
    </source>
</evidence>
<dbReference type="PANTHER" id="PTHR43312:SF1">
    <property type="entry name" value="NADP-DEPENDENT OXIDOREDUCTASE DOMAIN-CONTAINING PROTEIN"/>
    <property type="match status" value="1"/>
</dbReference>
<dbReference type="PROSITE" id="PS51318">
    <property type="entry name" value="TAT"/>
    <property type="match status" value="1"/>
</dbReference>
<dbReference type="CDD" id="cd19100">
    <property type="entry name" value="AKR_unchar"/>
    <property type="match status" value="1"/>
</dbReference>
<accession>A0ABT2ERJ0</accession>
<dbReference type="InterPro" id="IPR036812">
    <property type="entry name" value="NAD(P)_OxRdtase_dom_sf"/>
</dbReference>
<evidence type="ECO:0000259" key="2">
    <source>
        <dbReference type="Pfam" id="PF00248"/>
    </source>
</evidence>
<proteinExistence type="predicted"/>
<dbReference type="RefSeq" id="WP_310473625.1">
    <property type="nucleotide sequence ID" value="NZ_CP130454.1"/>
</dbReference>
<evidence type="ECO:0000256" key="1">
    <source>
        <dbReference type="SAM" id="SignalP"/>
    </source>
</evidence>
<name>A0ABT2ERJ0_9BACT</name>
<organism evidence="3 4">
    <name type="scientific">Candidatus Fervidibacter sacchari</name>
    <dbReference type="NCBI Taxonomy" id="1448929"/>
    <lineage>
        <taxon>Bacteria</taxon>
        <taxon>Candidatus Fervidibacterota</taxon>
        <taxon>Candidatus Fervidibacter</taxon>
    </lineage>
</organism>
<dbReference type="InterPro" id="IPR053135">
    <property type="entry name" value="AKR2_Oxidoreductase"/>
</dbReference>
<dbReference type="Proteomes" id="UP001204798">
    <property type="component" value="Unassembled WGS sequence"/>
</dbReference>
<feature type="signal peptide" evidence="1">
    <location>
        <begin position="1"/>
        <end position="24"/>
    </location>
</feature>
<keyword evidence="4" id="KW-1185">Reference proteome</keyword>
<dbReference type="Pfam" id="PF00248">
    <property type="entry name" value="Aldo_ket_red"/>
    <property type="match status" value="1"/>
</dbReference>
<feature type="domain" description="NADP-dependent oxidoreductase" evidence="2">
    <location>
        <begin position="53"/>
        <end position="232"/>
    </location>
</feature>
<gene>
    <name evidence="3" type="ORF">M2350_003008</name>
</gene>
<dbReference type="PANTHER" id="PTHR43312">
    <property type="entry name" value="D-THREO-ALDOSE 1-DEHYDROGENASE"/>
    <property type="match status" value="1"/>
</dbReference>
<feature type="chain" id="PRO_5046703193" evidence="1">
    <location>
        <begin position="25"/>
        <end position="310"/>
    </location>
</feature>
<dbReference type="EMBL" id="JANUCP010000005">
    <property type="protein sequence ID" value="MCS3920579.1"/>
    <property type="molecule type" value="Genomic_DNA"/>
</dbReference>
<dbReference type="Gene3D" id="3.20.20.100">
    <property type="entry name" value="NADP-dependent oxidoreductase domain"/>
    <property type="match status" value="1"/>
</dbReference>
<comment type="caution">
    <text evidence="3">The sequence shown here is derived from an EMBL/GenBank/DDBJ whole genome shotgun (WGS) entry which is preliminary data.</text>
</comment>
<dbReference type="InterPro" id="IPR023210">
    <property type="entry name" value="NADP_OxRdtase_dom"/>
</dbReference>
<keyword evidence="1" id="KW-0732">Signal</keyword>
<protein>
    <submittedName>
        <fullName evidence="3">Aryl-alcohol dehydrogenase-like predicted oxidoreductase</fullName>
    </submittedName>
</protein>
<evidence type="ECO:0000313" key="4">
    <source>
        <dbReference type="Proteomes" id="UP001204798"/>
    </source>
</evidence>
<dbReference type="SUPFAM" id="SSF51430">
    <property type="entry name" value="NAD(P)-linked oxidoreductase"/>
    <property type="match status" value="1"/>
</dbReference>
<dbReference type="InterPro" id="IPR006311">
    <property type="entry name" value="TAT_signal"/>
</dbReference>
<reference evidence="3 4" key="1">
    <citation type="submission" date="2022-08" db="EMBL/GenBank/DDBJ databases">
        <title>Bacterial and archaeal communities from various locations to study Microbial Dark Matter (Phase II).</title>
        <authorList>
            <person name="Stepanauskas R."/>
        </authorList>
    </citation>
    <scope>NUCLEOTIDE SEQUENCE [LARGE SCALE GENOMIC DNA]</scope>
    <source>
        <strain evidence="3 4">PD1</strain>
    </source>
</reference>